<evidence type="ECO:0000313" key="3">
    <source>
        <dbReference type="Proteomes" id="UP000093352"/>
    </source>
</evidence>
<evidence type="ECO:0000259" key="1">
    <source>
        <dbReference type="PROSITE" id="PS00622"/>
    </source>
</evidence>
<dbReference type="InterPro" id="IPR036388">
    <property type="entry name" value="WH-like_DNA-bd_sf"/>
</dbReference>
<comment type="caution">
    <text evidence="2">The sequence shown here is derived from an EMBL/GenBank/DDBJ whole genome shotgun (WGS) entry which is preliminary data.</text>
</comment>
<feature type="domain" description="HTH luxR-type" evidence="1">
    <location>
        <begin position="37"/>
        <end position="64"/>
    </location>
</feature>
<dbReference type="EMBL" id="MBEW02000003">
    <property type="protein sequence ID" value="RDY21914.1"/>
    <property type="molecule type" value="Genomic_DNA"/>
</dbReference>
<proteinExistence type="predicted"/>
<dbReference type="PROSITE" id="PS00622">
    <property type="entry name" value="HTH_LUXR_1"/>
    <property type="match status" value="1"/>
</dbReference>
<dbReference type="Proteomes" id="UP000093352">
    <property type="component" value="Unassembled WGS sequence"/>
</dbReference>
<sequence length="84" mass="10047">MLTRSEVVVSKSHYNEIANKYKLTKRERQLGFLKLAGFSNYRITQCYGISVMTVKKHFTHIYEKMFVHGRKEFVQLFEEEIKIV</sequence>
<organism evidence="2 3">
    <name type="scientific">Criibacterium bergeronii</name>
    <dbReference type="NCBI Taxonomy" id="1871336"/>
    <lineage>
        <taxon>Bacteria</taxon>
        <taxon>Bacillati</taxon>
        <taxon>Bacillota</taxon>
        <taxon>Clostridia</taxon>
        <taxon>Peptostreptococcales</taxon>
        <taxon>Filifactoraceae</taxon>
        <taxon>Criibacterium</taxon>
    </lineage>
</organism>
<dbReference type="AlphaFoldDB" id="A0A371IN54"/>
<dbReference type="GO" id="GO:0006355">
    <property type="term" value="P:regulation of DNA-templated transcription"/>
    <property type="evidence" value="ECO:0007669"/>
    <property type="project" value="InterPro"/>
</dbReference>
<dbReference type="Pfam" id="PF00196">
    <property type="entry name" value="GerE"/>
    <property type="match status" value="1"/>
</dbReference>
<dbReference type="Gene3D" id="1.10.10.10">
    <property type="entry name" value="Winged helix-like DNA-binding domain superfamily/Winged helix DNA-binding domain"/>
    <property type="match status" value="1"/>
</dbReference>
<name>A0A371IN54_9FIRM</name>
<dbReference type="SMART" id="SM00421">
    <property type="entry name" value="HTH_LUXR"/>
    <property type="match status" value="1"/>
</dbReference>
<protein>
    <recommendedName>
        <fullName evidence="1">HTH luxR-type domain-containing protein</fullName>
    </recommendedName>
</protein>
<dbReference type="InterPro" id="IPR000792">
    <property type="entry name" value="Tscrpt_reg_LuxR_C"/>
</dbReference>
<reference evidence="2 3" key="1">
    <citation type="journal article" date="2016" name="Genome Announc.">
        <title>Draft Genome Sequence of Criibacterium bergeronii gen. nov., sp. nov., Strain CCRI-22567T, Isolated from a Vaginal Sample from a Woman with Bacterial Vaginosis.</title>
        <authorList>
            <person name="Maheux A.F."/>
            <person name="Berube E."/>
            <person name="Boudreau D.K."/>
            <person name="Raymond F."/>
            <person name="Corbeil J."/>
            <person name="Roy P.H."/>
            <person name="Boissinot M."/>
            <person name="Omar R.F."/>
        </authorList>
    </citation>
    <scope>NUCLEOTIDE SEQUENCE [LARGE SCALE GENOMIC DNA]</scope>
    <source>
        <strain evidence="2 3">CCRI-22567</strain>
    </source>
</reference>
<dbReference type="SUPFAM" id="SSF46894">
    <property type="entry name" value="C-terminal effector domain of the bipartite response regulators"/>
    <property type="match status" value="1"/>
</dbReference>
<keyword evidence="3" id="KW-1185">Reference proteome</keyword>
<dbReference type="InterPro" id="IPR016032">
    <property type="entry name" value="Sig_transdc_resp-reg_C-effctor"/>
</dbReference>
<dbReference type="PRINTS" id="PR00038">
    <property type="entry name" value="HTHLUXR"/>
</dbReference>
<accession>A0A371IN54</accession>
<dbReference type="GO" id="GO:0003677">
    <property type="term" value="F:DNA binding"/>
    <property type="evidence" value="ECO:0007669"/>
    <property type="project" value="InterPro"/>
</dbReference>
<evidence type="ECO:0000313" key="2">
    <source>
        <dbReference type="EMBL" id="RDY21914.1"/>
    </source>
</evidence>
<dbReference type="STRING" id="1871336.BBG48_07175"/>
<gene>
    <name evidence="2" type="ORF">BBG48_002250</name>
</gene>